<dbReference type="EMBL" id="HE577327">
    <property type="protein sequence ID" value="CCC97439.1"/>
    <property type="molecule type" value="Genomic_DNA"/>
</dbReference>
<reference evidence="1 2" key="1">
    <citation type="journal article" date="2011" name="PLoS Genet.">
        <title>Azospirillum genomes reveal transition of bacteria from aquatic to terrestrial environments.</title>
        <authorList>
            <person name="Wisniewski-Dye F."/>
            <person name="Borziak K."/>
            <person name="Khalsa-Moyers G."/>
            <person name="Alexandre G."/>
            <person name="Sukharnikov L.O."/>
            <person name="Wuichet K."/>
            <person name="Hurst G.B."/>
            <person name="McDonald W.H."/>
            <person name="Robertson J.S."/>
            <person name="Barbe V."/>
            <person name="Calteau A."/>
            <person name="Rouy Z."/>
            <person name="Mangenot S."/>
            <person name="Prigent-Combaret C."/>
            <person name="Normand P."/>
            <person name="Boyer M."/>
            <person name="Siguier P."/>
            <person name="Dessaux Y."/>
            <person name="Elmerich C."/>
            <person name="Condemine G."/>
            <person name="Krishnen G."/>
            <person name="Kennedy I."/>
            <person name="Paterson A.H."/>
            <person name="Gonzalez V."/>
            <person name="Mavingui P."/>
            <person name="Zhulin I.B."/>
        </authorList>
    </citation>
    <scope>NUCLEOTIDE SEQUENCE [LARGE SCALE GENOMIC DNA]</scope>
    <source>
        <strain evidence="1 2">Sp245</strain>
    </source>
</reference>
<dbReference type="AlphaFoldDB" id="A0A9P1JPV1"/>
<evidence type="ECO:0000313" key="1">
    <source>
        <dbReference type="EMBL" id="CCC97439.1"/>
    </source>
</evidence>
<name>A0A9P1JPV1_9PROT</name>
<sequence length="22" mass="2642">MNLLRCPQFRLTFVAARPMFVM</sequence>
<dbReference type="KEGG" id="abs:AZOBR_70075"/>
<proteinExistence type="predicted"/>
<gene>
    <name evidence="1" type="ORF">AZOBR_70075</name>
</gene>
<dbReference type="Proteomes" id="UP000007319">
    <property type="component" value="Chromosome"/>
</dbReference>
<protein>
    <submittedName>
        <fullName evidence="1">Uncharacterized protein</fullName>
    </submittedName>
</protein>
<keyword evidence="2" id="KW-1185">Reference proteome</keyword>
<organism evidence="1 2">
    <name type="scientific">Azospirillum baldaniorum</name>
    <dbReference type="NCBI Taxonomy" id="1064539"/>
    <lineage>
        <taxon>Bacteria</taxon>
        <taxon>Pseudomonadati</taxon>
        <taxon>Pseudomonadota</taxon>
        <taxon>Alphaproteobacteria</taxon>
        <taxon>Rhodospirillales</taxon>
        <taxon>Azospirillaceae</taxon>
        <taxon>Azospirillum</taxon>
    </lineage>
</organism>
<evidence type="ECO:0000313" key="2">
    <source>
        <dbReference type="Proteomes" id="UP000007319"/>
    </source>
</evidence>
<accession>A0A9P1JPV1</accession>